<gene>
    <name evidence="3" type="ORF">Acr_00g0030940</name>
</gene>
<feature type="coiled-coil region" evidence="1">
    <location>
        <begin position="414"/>
        <end position="441"/>
    </location>
</feature>
<reference evidence="4" key="1">
    <citation type="submission" date="2019-07" db="EMBL/GenBank/DDBJ databases">
        <title>De Novo Assembly of kiwifruit Actinidia rufa.</title>
        <authorList>
            <person name="Sugita-Konishi S."/>
            <person name="Sato K."/>
            <person name="Mori E."/>
            <person name="Abe Y."/>
            <person name="Kisaki G."/>
            <person name="Hamano K."/>
            <person name="Suezawa K."/>
            <person name="Otani M."/>
            <person name="Fukuda T."/>
            <person name="Manabe T."/>
            <person name="Gomi K."/>
            <person name="Tabuchi M."/>
            <person name="Akimitsu K."/>
            <person name="Kataoka I."/>
        </authorList>
    </citation>
    <scope>NUCLEOTIDE SEQUENCE [LARGE SCALE GENOMIC DNA]</scope>
    <source>
        <strain evidence="4">cv. Fuchu</strain>
    </source>
</reference>
<dbReference type="AlphaFoldDB" id="A0A7J0DF08"/>
<accession>A0A7J0DF08</accession>
<evidence type="ECO:0000313" key="3">
    <source>
        <dbReference type="EMBL" id="GFS33862.1"/>
    </source>
</evidence>
<proteinExistence type="predicted"/>
<comment type="caution">
    <text evidence="3">The sequence shown here is derived from an EMBL/GenBank/DDBJ whole genome shotgun (WGS) entry which is preliminary data.</text>
</comment>
<name>A0A7J0DF08_9ERIC</name>
<evidence type="ECO:0000256" key="1">
    <source>
        <dbReference type="SAM" id="Coils"/>
    </source>
</evidence>
<evidence type="ECO:0000256" key="2">
    <source>
        <dbReference type="SAM" id="MobiDB-lite"/>
    </source>
</evidence>
<dbReference type="Proteomes" id="UP000585474">
    <property type="component" value="Unassembled WGS sequence"/>
</dbReference>
<keyword evidence="4" id="KW-1185">Reference proteome</keyword>
<feature type="region of interest" description="Disordered" evidence="2">
    <location>
        <begin position="324"/>
        <end position="354"/>
    </location>
</feature>
<dbReference type="OrthoDB" id="1750920at2759"/>
<feature type="compositionally biased region" description="Low complexity" evidence="2">
    <location>
        <begin position="226"/>
        <end position="236"/>
    </location>
</feature>
<organism evidence="3 4">
    <name type="scientific">Actinidia rufa</name>
    <dbReference type="NCBI Taxonomy" id="165716"/>
    <lineage>
        <taxon>Eukaryota</taxon>
        <taxon>Viridiplantae</taxon>
        <taxon>Streptophyta</taxon>
        <taxon>Embryophyta</taxon>
        <taxon>Tracheophyta</taxon>
        <taxon>Spermatophyta</taxon>
        <taxon>Magnoliopsida</taxon>
        <taxon>eudicotyledons</taxon>
        <taxon>Gunneridae</taxon>
        <taxon>Pentapetalae</taxon>
        <taxon>asterids</taxon>
        <taxon>Ericales</taxon>
        <taxon>Actinidiaceae</taxon>
        <taxon>Actinidia</taxon>
    </lineage>
</organism>
<sequence>MLVRDSEALAQFRVDHRIPNDVVRPGQNDDADWVEGEGNRMPIRTWFIYQSGLRFPLSKLLRTVLSICGLTFIQIFVNFVRTVLAVEALMQREGLEFTAEDLFHVYCQWEFPADEPDPFSVPRHRGYVPVGFNRCFWRRSDRCSAAISAVNNCGRSRRVSDLLGYIPLYQYTILLRATRQGRPVLPPLQIRGPGSRPRSSLSNEVSDLFEGNLAKLRRLLEEAEGESSGSSESSSSNWDIDLGDEGLNEEAEVEDDEEVDQVPVAVPLVLTLLVLVPEPINLPSSDSDIAIVEPREIVEHSYSHSGSSSFGSQVNVEIMAPKSIAPSSMGGKRKGKHPVEGTFQPKRGKGAGSAVGTPELWAPQFAAVELGKQVTFADSSKDHETCVALGNAVMLPQDVADHAVETTAEFEGKLVMLGAQANNLKKELTQTKSELADARSAAEIAILQRNHAQQEASDLKAFACGEVYKKLFDRAFERAGDSNSLPLRNDIHHSSFLTSMKRSMRPYLPMREISTLRIVKARTGVAEIIDRDRAGEADGDRAVEAEVRYSARAGGSIELASPSPPALAEYRSLCSMTGTWFHYHSEWKAESSVIGVAVKMKLTWTSQFFLSSKVRLYLVF</sequence>
<protein>
    <submittedName>
        <fullName evidence="3">Uncharacterized protein</fullName>
    </submittedName>
</protein>
<evidence type="ECO:0000313" key="4">
    <source>
        <dbReference type="Proteomes" id="UP000585474"/>
    </source>
</evidence>
<keyword evidence="1" id="KW-0175">Coiled coil</keyword>
<dbReference type="EMBL" id="BJWL01000200">
    <property type="protein sequence ID" value="GFS33862.1"/>
    <property type="molecule type" value="Genomic_DNA"/>
</dbReference>
<feature type="region of interest" description="Disordered" evidence="2">
    <location>
        <begin position="221"/>
        <end position="243"/>
    </location>
</feature>